<evidence type="ECO:0000256" key="1">
    <source>
        <dbReference type="SAM" id="SignalP"/>
    </source>
</evidence>
<organism evidence="2 3">
    <name type="scientific">Heterodera schachtii</name>
    <name type="common">Sugarbeet cyst nematode worm</name>
    <name type="synonym">Tylenchus schachtii</name>
    <dbReference type="NCBI Taxonomy" id="97005"/>
    <lineage>
        <taxon>Eukaryota</taxon>
        <taxon>Metazoa</taxon>
        <taxon>Ecdysozoa</taxon>
        <taxon>Nematoda</taxon>
        <taxon>Chromadorea</taxon>
        <taxon>Rhabditida</taxon>
        <taxon>Tylenchina</taxon>
        <taxon>Tylenchomorpha</taxon>
        <taxon>Tylenchoidea</taxon>
        <taxon>Heteroderidae</taxon>
        <taxon>Heteroderinae</taxon>
        <taxon>Heterodera</taxon>
    </lineage>
</organism>
<name>A0ABD2IU10_HETSC</name>
<dbReference type="InterPro" id="IPR036452">
    <property type="entry name" value="Ribo_hydro-like"/>
</dbReference>
<evidence type="ECO:0000313" key="3">
    <source>
        <dbReference type="Proteomes" id="UP001620645"/>
    </source>
</evidence>
<sequence>MSKFCFKFASVGFIFVVCLVNRLFGVPPKSAGSSSSSGRKNLVVIMDMEPDDRIALEMIHSQLADCVLAIGTTVLNAERKAALVRNALEGTKLKDVKVFVGSGGGENEYPLIKSTKAALTYGDKEGKGILDKATLNGLKNSQPQKEGNAFQKYLEELLGKESESTFWCWRLRLI</sequence>
<gene>
    <name evidence="2" type="ORF">niasHS_010528</name>
</gene>
<comment type="caution">
    <text evidence="2">The sequence shown here is derived from an EMBL/GenBank/DDBJ whole genome shotgun (WGS) entry which is preliminary data.</text>
</comment>
<keyword evidence="1" id="KW-0732">Signal</keyword>
<keyword evidence="3" id="KW-1185">Reference proteome</keyword>
<proteinExistence type="predicted"/>
<accession>A0ABD2IU10</accession>
<protein>
    <submittedName>
        <fullName evidence="2">Uncharacterized protein</fullName>
    </submittedName>
</protein>
<dbReference type="AlphaFoldDB" id="A0ABD2IU10"/>
<dbReference type="Gene3D" id="3.90.245.10">
    <property type="entry name" value="Ribonucleoside hydrolase-like"/>
    <property type="match status" value="1"/>
</dbReference>
<dbReference type="Proteomes" id="UP001620645">
    <property type="component" value="Unassembled WGS sequence"/>
</dbReference>
<feature type="chain" id="PRO_5044887878" evidence="1">
    <location>
        <begin position="26"/>
        <end position="174"/>
    </location>
</feature>
<evidence type="ECO:0000313" key="2">
    <source>
        <dbReference type="EMBL" id="KAL3082726.1"/>
    </source>
</evidence>
<dbReference type="EMBL" id="JBICCN010000254">
    <property type="protein sequence ID" value="KAL3082726.1"/>
    <property type="molecule type" value="Genomic_DNA"/>
</dbReference>
<feature type="signal peptide" evidence="1">
    <location>
        <begin position="1"/>
        <end position="25"/>
    </location>
</feature>
<reference evidence="2 3" key="1">
    <citation type="submission" date="2024-10" db="EMBL/GenBank/DDBJ databases">
        <authorList>
            <person name="Kim D."/>
        </authorList>
    </citation>
    <scope>NUCLEOTIDE SEQUENCE [LARGE SCALE GENOMIC DNA]</scope>
    <source>
        <strain evidence="2">Taebaek</strain>
    </source>
</reference>